<comment type="caution">
    <text evidence="3">The sequence shown here is derived from an EMBL/GenBank/DDBJ whole genome shotgun (WGS) entry which is preliminary data.</text>
</comment>
<sequence>MAKKFIRRYLPDVHKIRDHRHLRFFGRLLHDPNLWHLNRHSVSDALAIGLFWAFVPMPFQMIPAAACAIFFRANLPLAVALVWITNPLTMPPVFYFCYKLGSLILGTTPQEIAFELNWAWLSTELARIWQPFLIGCAIVATSASVVGYLGIRLLWRWHVVRDWERRKKRRQSLETTDEHR</sequence>
<dbReference type="Proteomes" id="UP000179344">
    <property type="component" value="Unassembled WGS sequence"/>
</dbReference>
<evidence type="ECO:0000313" key="4">
    <source>
        <dbReference type="Proteomes" id="UP000179344"/>
    </source>
</evidence>
<proteinExistence type="predicted"/>
<dbReference type="PANTHER" id="PTHR40547:SF1">
    <property type="entry name" value="SLL0298 PROTEIN"/>
    <property type="match status" value="1"/>
</dbReference>
<keyword evidence="1" id="KW-0812">Transmembrane</keyword>
<evidence type="ECO:0000313" key="3">
    <source>
        <dbReference type="EMBL" id="OGI42791.1"/>
    </source>
</evidence>
<dbReference type="InterPro" id="IPR018639">
    <property type="entry name" value="DUF2062"/>
</dbReference>
<feature type="transmembrane region" description="Helical" evidence="1">
    <location>
        <begin position="132"/>
        <end position="155"/>
    </location>
</feature>
<feature type="transmembrane region" description="Helical" evidence="1">
    <location>
        <begin position="61"/>
        <end position="84"/>
    </location>
</feature>
<name>A0A1F6TCC6_9PROT</name>
<organism evidence="3 4">
    <name type="scientific">Candidatus Muproteobacteria bacterium RBG_16_65_31</name>
    <dbReference type="NCBI Taxonomy" id="1817759"/>
    <lineage>
        <taxon>Bacteria</taxon>
        <taxon>Pseudomonadati</taxon>
        <taxon>Pseudomonadota</taxon>
        <taxon>Candidatus Muproteobacteria</taxon>
    </lineage>
</organism>
<protein>
    <recommendedName>
        <fullName evidence="2">DUF2062 domain-containing protein</fullName>
    </recommendedName>
</protein>
<dbReference type="EMBL" id="MFST01000140">
    <property type="protein sequence ID" value="OGI42791.1"/>
    <property type="molecule type" value="Genomic_DNA"/>
</dbReference>
<gene>
    <name evidence="3" type="ORF">A2V92_01135</name>
</gene>
<evidence type="ECO:0000256" key="1">
    <source>
        <dbReference type="SAM" id="Phobius"/>
    </source>
</evidence>
<dbReference type="Pfam" id="PF09835">
    <property type="entry name" value="DUF2062"/>
    <property type="match status" value="1"/>
</dbReference>
<dbReference type="AlphaFoldDB" id="A0A1F6TCC6"/>
<keyword evidence="1" id="KW-0472">Membrane</keyword>
<dbReference type="PANTHER" id="PTHR40547">
    <property type="entry name" value="SLL0298 PROTEIN"/>
    <property type="match status" value="1"/>
</dbReference>
<keyword evidence="1" id="KW-1133">Transmembrane helix</keyword>
<reference evidence="3 4" key="1">
    <citation type="journal article" date="2016" name="Nat. Commun.">
        <title>Thousands of microbial genomes shed light on interconnected biogeochemical processes in an aquifer system.</title>
        <authorList>
            <person name="Anantharaman K."/>
            <person name="Brown C.T."/>
            <person name="Hug L.A."/>
            <person name="Sharon I."/>
            <person name="Castelle C.J."/>
            <person name="Probst A.J."/>
            <person name="Thomas B.C."/>
            <person name="Singh A."/>
            <person name="Wilkins M.J."/>
            <person name="Karaoz U."/>
            <person name="Brodie E.L."/>
            <person name="Williams K.H."/>
            <person name="Hubbard S.S."/>
            <person name="Banfield J.F."/>
        </authorList>
    </citation>
    <scope>NUCLEOTIDE SEQUENCE [LARGE SCALE GENOMIC DNA]</scope>
</reference>
<accession>A0A1F6TCC6</accession>
<evidence type="ECO:0000259" key="2">
    <source>
        <dbReference type="Pfam" id="PF09835"/>
    </source>
</evidence>
<feature type="domain" description="DUF2062" evidence="2">
    <location>
        <begin position="22"/>
        <end position="163"/>
    </location>
</feature>